<dbReference type="AlphaFoldDB" id="A0A5B2WH84"/>
<name>A0A5B2WH84_9PSEU</name>
<evidence type="ECO:0000313" key="2">
    <source>
        <dbReference type="EMBL" id="KAA2251201.1"/>
    </source>
</evidence>
<proteinExistence type="predicted"/>
<dbReference type="Pfam" id="PF02575">
    <property type="entry name" value="YbaB_DNA_bd"/>
    <property type="match status" value="1"/>
</dbReference>
<sequence>MSQEFEDLVRQFERFQEGVQPAEDALTRYDGMQDEITAVHAAASSPDRTVTVTAGPGGAVTNIQITDRALHQGASALSSAVLAAMHAAVADAARQQAEIVQRYVGDSMNVLDQVLETQAEVLGTPVEELRASLQPPAEQQAKRADEDFSDRELLRKESATPDEPVTPQPTTKPVDRDDEYVRSMFNREDDY</sequence>
<evidence type="ECO:0000313" key="3">
    <source>
        <dbReference type="Proteomes" id="UP000323454"/>
    </source>
</evidence>
<dbReference type="EMBL" id="VUOB01000085">
    <property type="protein sequence ID" value="KAA2251201.1"/>
    <property type="molecule type" value="Genomic_DNA"/>
</dbReference>
<dbReference type="RefSeq" id="WP_149854740.1">
    <property type="nucleotide sequence ID" value="NZ_VUOB01000085.1"/>
</dbReference>
<gene>
    <name evidence="2" type="ORF">F0L68_37905</name>
</gene>
<dbReference type="InterPro" id="IPR036894">
    <property type="entry name" value="YbaB-like_sf"/>
</dbReference>
<feature type="compositionally biased region" description="Basic and acidic residues" evidence="1">
    <location>
        <begin position="140"/>
        <end position="159"/>
    </location>
</feature>
<dbReference type="Proteomes" id="UP000323454">
    <property type="component" value="Unassembled WGS sequence"/>
</dbReference>
<keyword evidence="3" id="KW-1185">Reference proteome</keyword>
<feature type="region of interest" description="Disordered" evidence="1">
    <location>
        <begin position="131"/>
        <end position="179"/>
    </location>
</feature>
<dbReference type="InterPro" id="IPR004401">
    <property type="entry name" value="YbaB/EbfC"/>
</dbReference>
<dbReference type="GO" id="GO:0003677">
    <property type="term" value="F:DNA binding"/>
    <property type="evidence" value="ECO:0007669"/>
    <property type="project" value="UniProtKB-KW"/>
</dbReference>
<dbReference type="SUPFAM" id="SSF82607">
    <property type="entry name" value="YbaB-like"/>
    <property type="match status" value="1"/>
</dbReference>
<accession>A0A5B2WH84</accession>
<comment type="caution">
    <text evidence="2">The sequence shown here is derived from an EMBL/GenBank/DDBJ whole genome shotgun (WGS) entry which is preliminary data.</text>
</comment>
<dbReference type="OrthoDB" id="3630067at2"/>
<protein>
    <submittedName>
        <fullName evidence="2">YbaB/EbfC family DNA-binding protein</fullName>
    </submittedName>
</protein>
<evidence type="ECO:0000256" key="1">
    <source>
        <dbReference type="SAM" id="MobiDB-lite"/>
    </source>
</evidence>
<organism evidence="2 3">
    <name type="scientific">Solihabitans fulvus</name>
    <dbReference type="NCBI Taxonomy" id="1892852"/>
    <lineage>
        <taxon>Bacteria</taxon>
        <taxon>Bacillati</taxon>
        <taxon>Actinomycetota</taxon>
        <taxon>Actinomycetes</taxon>
        <taxon>Pseudonocardiales</taxon>
        <taxon>Pseudonocardiaceae</taxon>
        <taxon>Solihabitans</taxon>
    </lineage>
</organism>
<reference evidence="2 3" key="1">
    <citation type="submission" date="2019-09" db="EMBL/GenBank/DDBJ databases">
        <title>Goodfellowia gen. nov., a new genus of the Pseudonocardineae related to Actinoalloteichus, containing Goodfellowia coeruleoviolacea gen. nov., comb. nov. gen. nov., comb. nov.</title>
        <authorList>
            <person name="Labeda D."/>
        </authorList>
    </citation>
    <scope>NUCLEOTIDE SEQUENCE [LARGE SCALE GENOMIC DNA]</scope>
    <source>
        <strain evidence="2 3">AN110305</strain>
    </source>
</reference>
<reference evidence="2 3" key="2">
    <citation type="submission" date="2019-09" db="EMBL/GenBank/DDBJ databases">
        <authorList>
            <person name="Jin C."/>
        </authorList>
    </citation>
    <scope>NUCLEOTIDE SEQUENCE [LARGE SCALE GENOMIC DNA]</scope>
    <source>
        <strain evidence="2 3">AN110305</strain>
    </source>
</reference>
<keyword evidence="2" id="KW-0238">DNA-binding</keyword>
<dbReference type="Gene3D" id="3.30.1310.10">
    <property type="entry name" value="Nucleoid-associated protein YbaB-like domain"/>
    <property type="match status" value="1"/>
</dbReference>